<sequence length="224" mass="25407">MKGLKNITHILIISLVFTLSSYAQSWVGAWQHTSENQDDSLHTTVLIVTEHYLVSTTYDKNSGAFIKTKGGAWEQKTNENINLTLEFNSENPDTVGTQEDFNIMVNRETLTLLDDNIKFERLDDGGPGILNGAWLMSARKKDGTLQQRNTNKPRKTMKILSGSRFQWIAYNTETKTYMATGGGTYSTKEGRYTETIEFFSKDPSKVGLQLEFSYQLIDGNWLHT</sequence>
<dbReference type="EMBL" id="JBHTKM010000001">
    <property type="protein sequence ID" value="MFD1014331.1"/>
    <property type="molecule type" value="Genomic_DNA"/>
</dbReference>
<evidence type="ECO:0000313" key="2">
    <source>
        <dbReference type="EMBL" id="MFD1014331.1"/>
    </source>
</evidence>
<gene>
    <name evidence="2" type="ORF">ACFQ13_00230</name>
</gene>
<dbReference type="RefSeq" id="WP_386113091.1">
    <property type="nucleotide sequence ID" value="NZ_JBHTKM010000001.1"/>
</dbReference>
<evidence type="ECO:0000313" key="3">
    <source>
        <dbReference type="Proteomes" id="UP001597086"/>
    </source>
</evidence>
<evidence type="ECO:0000256" key="1">
    <source>
        <dbReference type="SAM" id="SignalP"/>
    </source>
</evidence>
<keyword evidence="3" id="KW-1185">Reference proteome</keyword>
<comment type="caution">
    <text evidence="2">The sequence shown here is derived from an EMBL/GenBank/DDBJ whole genome shotgun (WGS) entry which is preliminary data.</text>
</comment>
<keyword evidence="1" id="KW-0732">Signal</keyword>
<reference evidence="3" key="1">
    <citation type="journal article" date="2019" name="Int. J. Syst. Evol. Microbiol.">
        <title>The Global Catalogue of Microorganisms (GCM) 10K type strain sequencing project: providing services to taxonomists for standard genome sequencing and annotation.</title>
        <authorList>
            <consortium name="The Broad Institute Genomics Platform"/>
            <consortium name="The Broad Institute Genome Sequencing Center for Infectious Disease"/>
            <person name="Wu L."/>
            <person name="Ma J."/>
        </authorList>
    </citation>
    <scope>NUCLEOTIDE SEQUENCE [LARGE SCALE GENOMIC DNA]</scope>
    <source>
        <strain evidence="3">CCUG 56098</strain>
    </source>
</reference>
<feature type="signal peptide" evidence="1">
    <location>
        <begin position="1"/>
        <end position="23"/>
    </location>
</feature>
<organism evidence="2 3">
    <name type="scientific">Winogradskyella rapida</name>
    <dbReference type="NCBI Taxonomy" id="549701"/>
    <lineage>
        <taxon>Bacteria</taxon>
        <taxon>Pseudomonadati</taxon>
        <taxon>Bacteroidota</taxon>
        <taxon>Flavobacteriia</taxon>
        <taxon>Flavobacteriales</taxon>
        <taxon>Flavobacteriaceae</taxon>
        <taxon>Winogradskyella</taxon>
    </lineage>
</organism>
<proteinExistence type="predicted"/>
<protein>
    <submittedName>
        <fullName evidence="2">Membrane or secreted protein</fullName>
    </submittedName>
</protein>
<name>A0ABW3KM74_9FLAO</name>
<accession>A0ABW3KM74</accession>
<dbReference type="Proteomes" id="UP001597086">
    <property type="component" value="Unassembled WGS sequence"/>
</dbReference>
<dbReference type="Gene3D" id="2.40.128.490">
    <property type="entry name" value="Uncharacterised protein PF14869, DUF4488"/>
    <property type="match status" value="1"/>
</dbReference>
<feature type="chain" id="PRO_5045890049" evidence="1">
    <location>
        <begin position="24"/>
        <end position="224"/>
    </location>
</feature>